<dbReference type="PANTHER" id="PTHR30385">
    <property type="entry name" value="SIGMA FACTOR F FLAGELLAR"/>
    <property type="match status" value="1"/>
</dbReference>
<dbReference type="STRING" id="561720.SAMN06275492_11425"/>
<dbReference type="OrthoDB" id="9799825at2"/>
<dbReference type="GO" id="GO:0003677">
    <property type="term" value="F:DNA binding"/>
    <property type="evidence" value="ECO:0007669"/>
    <property type="project" value="UniProtKB-KW"/>
</dbReference>
<evidence type="ECO:0000313" key="9">
    <source>
        <dbReference type="Proteomes" id="UP000193355"/>
    </source>
</evidence>
<feature type="domain" description="RNA polymerase sigma-70" evidence="7">
    <location>
        <begin position="215"/>
        <end position="241"/>
    </location>
</feature>
<dbReference type="GO" id="GO:0016987">
    <property type="term" value="F:sigma factor activity"/>
    <property type="evidence" value="ECO:0007669"/>
    <property type="project" value="UniProtKB-KW"/>
</dbReference>
<dbReference type="SUPFAM" id="SSF88659">
    <property type="entry name" value="Sigma3 and sigma4 domains of RNA polymerase sigma factors"/>
    <property type="match status" value="1"/>
</dbReference>
<evidence type="ECO:0000256" key="3">
    <source>
        <dbReference type="ARBA" id="ARBA00023125"/>
    </source>
</evidence>
<evidence type="ECO:0000256" key="4">
    <source>
        <dbReference type="ARBA" id="ARBA00023163"/>
    </source>
</evidence>
<dbReference type="PRINTS" id="PR00046">
    <property type="entry name" value="SIGMA70FCT"/>
</dbReference>
<accession>A0A1X7JN76</accession>
<organism evidence="8 9">
    <name type="scientific">Dethiosulfovibrio salsuginis</name>
    <dbReference type="NCBI Taxonomy" id="561720"/>
    <lineage>
        <taxon>Bacteria</taxon>
        <taxon>Thermotogati</taxon>
        <taxon>Synergistota</taxon>
        <taxon>Synergistia</taxon>
        <taxon>Synergistales</taxon>
        <taxon>Dethiosulfovibrionaceae</taxon>
        <taxon>Dethiosulfovibrio</taxon>
    </lineage>
</organism>
<keyword evidence="1 5" id="KW-0805">Transcription regulation</keyword>
<dbReference type="NCBIfam" id="NF005413">
    <property type="entry name" value="PRK06986.1"/>
    <property type="match status" value="1"/>
</dbReference>
<keyword evidence="9" id="KW-1185">Reference proteome</keyword>
<dbReference type="SUPFAM" id="SSF88946">
    <property type="entry name" value="Sigma2 domain of RNA polymerase sigma factors"/>
    <property type="match status" value="1"/>
</dbReference>
<evidence type="ECO:0000259" key="6">
    <source>
        <dbReference type="PROSITE" id="PS00715"/>
    </source>
</evidence>
<evidence type="ECO:0000313" key="8">
    <source>
        <dbReference type="EMBL" id="SMG29686.1"/>
    </source>
</evidence>
<dbReference type="InterPro" id="IPR000943">
    <property type="entry name" value="RNA_pol_sigma70"/>
</dbReference>
<dbReference type="NCBIfam" id="TIGR02479">
    <property type="entry name" value="FliA_WhiG"/>
    <property type="match status" value="1"/>
</dbReference>
<dbReference type="Gene3D" id="1.10.1740.10">
    <property type="match status" value="1"/>
</dbReference>
<comment type="function">
    <text evidence="5">Sigma factors are initiation factors that promote the attachment of RNA polymerase to specific initiation sites and are then released.</text>
</comment>
<dbReference type="PANTHER" id="PTHR30385:SF7">
    <property type="entry name" value="RNA POLYMERASE SIGMA FACTOR FLIA"/>
    <property type="match status" value="1"/>
</dbReference>
<feature type="domain" description="RNA polymerase sigma-70" evidence="6">
    <location>
        <begin position="52"/>
        <end position="65"/>
    </location>
</feature>
<dbReference type="PROSITE" id="PS00715">
    <property type="entry name" value="SIGMA70_1"/>
    <property type="match status" value="1"/>
</dbReference>
<evidence type="ECO:0000256" key="1">
    <source>
        <dbReference type="ARBA" id="ARBA00023015"/>
    </source>
</evidence>
<evidence type="ECO:0000256" key="2">
    <source>
        <dbReference type="ARBA" id="ARBA00023082"/>
    </source>
</evidence>
<protein>
    <recommendedName>
        <fullName evidence="5">RNA polymerase sigma factor</fullName>
    </recommendedName>
</protein>
<proteinExistence type="inferred from homology"/>
<dbReference type="GO" id="GO:0003899">
    <property type="term" value="F:DNA-directed RNA polymerase activity"/>
    <property type="evidence" value="ECO:0007669"/>
    <property type="project" value="InterPro"/>
</dbReference>
<keyword evidence="3 5" id="KW-0238">DNA-binding</keyword>
<dbReference type="InterPro" id="IPR013325">
    <property type="entry name" value="RNA_pol_sigma_r2"/>
</dbReference>
<dbReference type="GO" id="GO:0006352">
    <property type="term" value="P:DNA-templated transcription initiation"/>
    <property type="evidence" value="ECO:0007669"/>
    <property type="project" value="InterPro"/>
</dbReference>
<dbReference type="Pfam" id="PF04545">
    <property type="entry name" value="Sigma70_r4"/>
    <property type="match status" value="1"/>
</dbReference>
<dbReference type="CDD" id="cd06171">
    <property type="entry name" value="Sigma70_r4"/>
    <property type="match status" value="1"/>
</dbReference>
<dbReference type="Proteomes" id="UP000193355">
    <property type="component" value="Unassembled WGS sequence"/>
</dbReference>
<evidence type="ECO:0000259" key="7">
    <source>
        <dbReference type="PROSITE" id="PS00716"/>
    </source>
</evidence>
<reference evidence="9" key="1">
    <citation type="submission" date="2017-04" db="EMBL/GenBank/DDBJ databases">
        <authorList>
            <person name="Varghese N."/>
            <person name="Submissions S."/>
        </authorList>
    </citation>
    <scope>NUCLEOTIDE SEQUENCE [LARGE SCALE GENOMIC DNA]</scope>
    <source>
        <strain evidence="9">USBA 82</strain>
    </source>
</reference>
<sequence length="249" mass="28531">MPSKEDELLWQRYIDSHDPIGKEAIVRRYLPLVKYVVARMAVAPPSGMDYEDLVSFGTMGLLDAIDRFEPERGFSFQTFAVPRIRGAVLDELRKCDWFSRTGREKLQRLEKATERLLVQGISLDDETLKNELDIDDRSYREMLELASRGYMVSLDEVMALEEGDVQKGDLLADPGLSAQEMLERKEDIERVVSVLEKLPERERLVVSMYYLEELTLKEIGLVLGVTESRVSQIHGKAISTMKSRLKTRG</sequence>
<dbReference type="Pfam" id="PF04542">
    <property type="entry name" value="Sigma70_r2"/>
    <property type="match status" value="1"/>
</dbReference>
<keyword evidence="4 5" id="KW-0804">Transcription</keyword>
<dbReference type="InterPro" id="IPR007627">
    <property type="entry name" value="RNA_pol_sigma70_r2"/>
</dbReference>
<dbReference type="PIRSF" id="PIRSF000770">
    <property type="entry name" value="RNA_pol_sigma-SigE/K"/>
    <property type="match status" value="1"/>
</dbReference>
<dbReference type="InterPro" id="IPR014284">
    <property type="entry name" value="RNA_pol_sigma-70_dom"/>
</dbReference>
<dbReference type="Gene3D" id="1.20.140.160">
    <property type="match status" value="1"/>
</dbReference>
<evidence type="ECO:0000256" key="5">
    <source>
        <dbReference type="RuleBase" id="RU362124"/>
    </source>
</evidence>
<dbReference type="AlphaFoldDB" id="A0A1X7JN76"/>
<name>A0A1X7JN76_9BACT</name>
<dbReference type="RefSeq" id="WP_085544574.1">
    <property type="nucleotide sequence ID" value="NZ_FXBB01000014.1"/>
</dbReference>
<dbReference type="InterPro" id="IPR007630">
    <property type="entry name" value="RNA_pol_sigma70_r4"/>
</dbReference>
<dbReference type="EMBL" id="FXBB01000014">
    <property type="protein sequence ID" value="SMG29686.1"/>
    <property type="molecule type" value="Genomic_DNA"/>
</dbReference>
<comment type="similarity">
    <text evidence="5">Belongs to the sigma-70 factor family.</text>
</comment>
<dbReference type="NCBIfam" id="TIGR02937">
    <property type="entry name" value="sigma70-ECF"/>
    <property type="match status" value="1"/>
</dbReference>
<dbReference type="InterPro" id="IPR012845">
    <property type="entry name" value="RNA_pol_sigma_FliA_WhiG"/>
</dbReference>
<gene>
    <name evidence="8" type="ORF">SAMN06275492_11425</name>
</gene>
<dbReference type="InterPro" id="IPR013324">
    <property type="entry name" value="RNA_pol_sigma_r3/r4-like"/>
</dbReference>
<keyword evidence="2 5" id="KW-0731">Sigma factor</keyword>
<dbReference type="PROSITE" id="PS00716">
    <property type="entry name" value="SIGMA70_2"/>
    <property type="match status" value="1"/>
</dbReference>